<accession>T0JFF5</accession>
<gene>
    <name evidence="2" type="ORF">M947_09960</name>
</gene>
<dbReference type="STRING" id="1172190.M947_09960"/>
<dbReference type="RefSeq" id="WP_021288237.1">
    <property type="nucleotide sequence ID" value="NZ_AUPZ01000013.1"/>
</dbReference>
<evidence type="ECO:0000313" key="3">
    <source>
        <dbReference type="Proteomes" id="UP000015520"/>
    </source>
</evidence>
<dbReference type="Proteomes" id="UP000015520">
    <property type="component" value="Unassembled WGS sequence"/>
</dbReference>
<dbReference type="AlphaFoldDB" id="T0JFF5"/>
<name>T0JFF5_9BACT</name>
<proteinExistence type="predicted"/>
<protein>
    <recommendedName>
        <fullName evidence="4">Plasmid stabilization protein</fullName>
    </recommendedName>
</protein>
<dbReference type="Gene3D" id="3.30.2310.20">
    <property type="entry name" value="RelE-like"/>
    <property type="match status" value="1"/>
</dbReference>
<sequence length="94" mass="11146">MYVLEFFNSAKKDLKSIDKQNQAFILDSLEAFAQSFSSTNEKSLMRSAKIKKLKGQKETLYRLKLRTYRVIYKKYEDRLVILVLHVTTREGTYK</sequence>
<dbReference type="SUPFAM" id="SSF143011">
    <property type="entry name" value="RelE-like"/>
    <property type="match status" value="1"/>
</dbReference>
<evidence type="ECO:0000256" key="1">
    <source>
        <dbReference type="ARBA" id="ARBA00022649"/>
    </source>
</evidence>
<dbReference type="InterPro" id="IPR052747">
    <property type="entry name" value="TA_system_RelE_toxin"/>
</dbReference>
<dbReference type="InterPro" id="IPR007712">
    <property type="entry name" value="RelE/ParE_toxin"/>
</dbReference>
<reference evidence="2 3" key="1">
    <citation type="submission" date="2013-07" db="EMBL/GenBank/DDBJ databases">
        <title>Sulfurimonas hongkongensis AST-10 Genome Sequencing.</title>
        <authorList>
            <person name="Cai L."/>
            <person name="Zhang T."/>
        </authorList>
    </citation>
    <scope>NUCLEOTIDE SEQUENCE [LARGE SCALE GENOMIC DNA]</scope>
    <source>
        <strain evidence="2 3">AST-10</strain>
    </source>
</reference>
<keyword evidence="3" id="KW-1185">Reference proteome</keyword>
<dbReference type="PANTHER" id="PTHR38813:SF1">
    <property type="entry name" value="TOXIN RELE1-RELATED"/>
    <property type="match status" value="1"/>
</dbReference>
<organism evidence="2 3">
    <name type="scientific">Sulfurimonas hongkongensis</name>
    <dbReference type="NCBI Taxonomy" id="1172190"/>
    <lineage>
        <taxon>Bacteria</taxon>
        <taxon>Pseudomonadati</taxon>
        <taxon>Campylobacterota</taxon>
        <taxon>Epsilonproteobacteria</taxon>
        <taxon>Campylobacterales</taxon>
        <taxon>Sulfurimonadaceae</taxon>
        <taxon>Sulfurimonas</taxon>
    </lineage>
</organism>
<dbReference type="NCBIfam" id="TIGR02385">
    <property type="entry name" value="RelE_StbE"/>
    <property type="match status" value="1"/>
</dbReference>
<comment type="caution">
    <text evidence="2">The sequence shown here is derived from an EMBL/GenBank/DDBJ whole genome shotgun (WGS) entry which is preliminary data.</text>
</comment>
<evidence type="ECO:0000313" key="2">
    <source>
        <dbReference type="EMBL" id="EQB35597.1"/>
    </source>
</evidence>
<keyword evidence="1" id="KW-1277">Toxin-antitoxin system</keyword>
<dbReference type="OrthoDB" id="9797723at2"/>
<dbReference type="PATRIC" id="fig|1172190.3.peg.1927"/>
<dbReference type="EMBL" id="AUPZ01000013">
    <property type="protein sequence ID" value="EQB35597.1"/>
    <property type="molecule type" value="Genomic_DNA"/>
</dbReference>
<evidence type="ECO:0008006" key="4">
    <source>
        <dbReference type="Google" id="ProtNLM"/>
    </source>
</evidence>
<dbReference type="InterPro" id="IPR035093">
    <property type="entry name" value="RelE/ParE_toxin_dom_sf"/>
</dbReference>
<dbReference type="Pfam" id="PF05016">
    <property type="entry name" value="ParE_toxin"/>
    <property type="match status" value="1"/>
</dbReference>
<dbReference type="PANTHER" id="PTHR38813">
    <property type="match status" value="1"/>
</dbReference>